<dbReference type="Pfam" id="PF00149">
    <property type="entry name" value="Metallophos"/>
    <property type="match status" value="1"/>
</dbReference>
<evidence type="ECO:0000313" key="2">
    <source>
        <dbReference type="EMBL" id="MBB5226855.1"/>
    </source>
</evidence>
<keyword evidence="3" id="KW-1185">Reference proteome</keyword>
<sequence length="276" mass="32317">MKIYMTSDLHVDHYINHRVSLENYINNALKPADVLCVAGDTCDDPNLFVEFYKMVSPRYKKIFVVFGNHDLTVGNLSYFRNNPFTETQPKLDFLKAEVSKLGNVSILDGTVEEFEGVKFGGTMAFNDFCWAYKIDPEPEGNMAKFLCHWRDWFDYRHWEYMGNVHKDILDSQMKKLDYVISQKPDIIMTHYIPLFFGVEEIYKNDIYTTFFYFDGQKYLDQLKDNCIWLAGHTHSVRTKDLVEGDGRTIHLKLNPVGYPDEDSGNAERMDEFLLEK</sequence>
<dbReference type="AlphaFoldDB" id="A0A7W8GAP0"/>
<dbReference type="RefSeq" id="WP_184660509.1">
    <property type="nucleotide sequence ID" value="NZ_CP031518.1"/>
</dbReference>
<dbReference type="PANTHER" id="PTHR37844:SF2">
    <property type="entry name" value="SER_THR PROTEIN PHOSPHATASE SUPERFAMILY (AFU_ORTHOLOGUE AFUA_1G14840)"/>
    <property type="match status" value="1"/>
</dbReference>
<dbReference type="PANTHER" id="PTHR37844">
    <property type="entry name" value="SER/THR PROTEIN PHOSPHATASE SUPERFAMILY (AFU_ORTHOLOGUE AFUA_1G14840)"/>
    <property type="match status" value="1"/>
</dbReference>
<dbReference type="InterPro" id="IPR029052">
    <property type="entry name" value="Metallo-depent_PP-like"/>
</dbReference>
<reference evidence="2 3" key="1">
    <citation type="submission" date="2020-08" db="EMBL/GenBank/DDBJ databases">
        <title>Genomic Encyclopedia of Type Strains, Phase IV (KMG-IV): sequencing the most valuable type-strain genomes for metagenomic binning, comparative biology and taxonomic classification.</title>
        <authorList>
            <person name="Goeker M."/>
        </authorList>
    </citation>
    <scope>NUCLEOTIDE SEQUENCE [LARGE SCALE GENOMIC DNA]</scope>
    <source>
        <strain evidence="2 3">DSM 103462</strain>
    </source>
</reference>
<proteinExistence type="predicted"/>
<dbReference type="SUPFAM" id="SSF56300">
    <property type="entry name" value="Metallo-dependent phosphatases"/>
    <property type="match status" value="1"/>
</dbReference>
<accession>A0A7W8GAP0</accession>
<dbReference type="InterPro" id="IPR004843">
    <property type="entry name" value="Calcineurin-like_PHP"/>
</dbReference>
<name>A0A7W8GAP0_9SPIR</name>
<protein>
    <submittedName>
        <fullName evidence="2">Putative phosphodiesterase</fullName>
    </submittedName>
</protein>
<dbReference type="EMBL" id="JACHFQ010000007">
    <property type="protein sequence ID" value="MBB5226855.1"/>
    <property type="molecule type" value="Genomic_DNA"/>
</dbReference>
<gene>
    <name evidence="2" type="ORF">HNP76_002243</name>
</gene>
<evidence type="ECO:0000259" key="1">
    <source>
        <dbReference type="Pfam" id="PF00149"/>
    </source>
</evidence>
<dbReference type="GO" id="GO:0016787">
    <property type="term" value="F:hydrolase activity"/>
    <property type="evidence" value="ECO:0007669"/>
    <property type="project" value="InterPro"/>
</dbReference>
<dbReference type="Proteomes" id="UP000518887">
    <property type="component" value="Unassembled WGS sequence"/>
</dbReference>
<feature type="domain" description="Calcineurin-like phosphoesterase" evidence="1">
    <location>
        <begin position="1"/>
        <end position="234"/>
    </location>
</feature>
<organism evidence="2 3">
    <name type="scientific">Treponema ruminis</name>
    <dbReference type="NCBI Taxonomy" id="744515"/>
    <lineage>
        <taxon>Bacteria</taxon>
        <taxon>Pseudomonadati</taxon>
        <taxon>Spirochaetota</taxon>
        <taxon>Spirochaetia</taxon>
        <taxon>Spirochaetales</taxon>
        <taxon>Treponemataceae</taxon>
        <taxon>Treponema</taxon>
    </lineage>
</organism>
<evidence type="ECO:0000313" key="3">
    <source>
        <dbReference type="Proteomes" id="UP000518887"/>
    </source>
</evidence>
<dbReference type="Gene3D" id="3.60.21.10">
    <property type="match status" value="1"/>
</dbReference>
<comment type="caution">
    <text evidence="2">The sequence shown here is derived from an EMBL/GenBank/DDBJ whole genome shotgun (WGS) entry which is preliminary data.</text>
</comment>